<evidence type="ECO:0000259" key="2">
    <source>
        <dbReference type="Pfam" id="PF24883"/>
    </source>
</evidence>
<proteinExistence type="predicted"/>
<feature type="non-terminal residue" evidence="3">
    <location>
        <position position="1"/>
    </location>
</feature>
<dbReference type="InterPro" id="IPR027417">
    <property type="entry name" value="P-loop_NTPase"/>
</dbReference>
<organism evidence="3 4">
    <name type="scientific">Piloderma croceum (strain F 1598)</name>
    <dbReference type="NCBI Taxonomy" id="765440"/>
    <lineage>
        <taxon>Eukaryota</taxon>
        <taxon>Fungi</taxon>
        <taxon>Dikarya</taxon>
        <taxon>Basidiomycota</taxon>
        <taxon>Agaricomycotina</taxon>
        <taxon>Agaricomycetes</taxon>
        <taxon>Agaricomycetidae</taxon>
        <taxon>Atheliales</taxon>
        <taxon>Atheliaceae</taxon>
        <taxon>Piloderma</taxon>
    </lineage>
</organism>
<keyword evidence="1" id="KW-0677">Repeat</keyword>
<dbReference type="Pfam" id="PF24883">
    <property type="entry name" value="NPHP3_N"/>
    <property type="match status" value="1"/>
</dbReference>
<dbReference type="STRING" id="765440.A0A0C3BAN3"/>
<dbReference type="EMBL" id="KN832991">
    <property type="protein sequence ID" value="KIM83353.1"/>
    <property type="molecule type" value="Genomic_DNA"/>
</dbReference>
<dbReference type="SUPFAM" id="SSF52540">
    <property type="entry name" value="P-loop containing nucleoside triphosphate hydrolases"/>
    <property type="match status" value="1"/>
</dbReference>
<dbReference type="InParanoid" id="A0A0C3BAN3"/>
<dbReference type="Proteomes" id="UP000054166">
    <property type="component" value="Unassembled WGS sequence"/>
</dbReference>
<dbReference type="OrthoDB" id="163438at2759"/>
<dbReference type="PANTHER" id="PTHR10039:SF17">
    <property type="entry name" value="FUNGAL STAND N-TERMINAL GOODBYE DOMAIN-CONTAINING PROTEIN-RELATED"/>
    <property type="match status" value="1"/>
</dbReference>
<dbReference type="Gene3D" id="3.40.50.300">
    <property type="entry name" value="P-loop containing nucleotide triphosphate hydrolases"/>
    <property type="match status" value="1"/>
</dbReference>
<gene>
    <name evidence="3" type="ORF">PILCRDRAFT_27317</name>
</gene>
<feature type="domain" description="Nephrocystin 3-like N-terminal" evidence="2">
    <location>
        <begin position="45"/>
        <end position="175"/>
    </location>
</feature>
<sequence length="175" mass="19691">QLETRMRLEFITTTLAPCVATDNTYTEQHRGFCHPQTRTAILADIWTWASDLSDDAACFLWLTGDPGSGKSSVTTTVCRELKDNYALWAQFFINRNHTNTINPRFLFPSIALQFANRSSEMALVIYDNLKNQPSLVDDITDAQAEKLFVKPLKLASNSSPLKPFVVVIEALDECD</sequence>
<keyword evidence="4" id="KW-1185">Reference proteome</keyword>
<evidence type="ECO:0000256" key="1">
    <source>
        <dbReference type="ARBA" id="ARBA00022737"/>
    </source>
</evidence>
<reference evidence="4" key="2">
    <citation type="submission" date="2015-01" db="EMBL/GenBank/DDBJ databases">
        <title>Evolutionary Origins and Diversification of the Mycorrhizal Mutualists.</title>
        <authorList>
            <consortium name="DOE Joint Genome Institute"/>
            <consortium name="Mycorrhizal Genomics Consortium"/>
            <person name="Kohler A."/>
            <person name="Kuo A."/>
            <person name="Nagy L.G."/>
            <person name="Floudas D."/>
            <person name="Copeland A."/>
            <person name="Barry K.W."/>
            <person name="Cichocki N."/>
            <person name="Veneault-Fourrey C."/>
            <person name="LaButti K."/>
            <person name="Lindquist E.A."/>
            <person name="Lipzen A."/>
            <person name="Lundell T."/>
            <person name="Morin E."/>
            <person name="Murat C."/>
            <person name="Riley R."/>
            <person name="Ohm R."/>
            <person name="Sun H."/>
            <person name="Tunlid A."/>
            <person name="Henrissat B."/>
            <person name="Grigoriev I.V."/>
            <person name="Hibbett D.S."/>
            <person name="Martin F."/>
        </authorList>
    </citation>
    <scope>NUCLEOTIDE SEQUENCE [LARGE SCALE GENOMIC DNA]</scope>
    <source>
        <strain evidence="4">F 1598</strain>
    </source>
</reference>
<accession>A0A0C3BAN3</accession>
<name>A0A0C3BAN3_PILCF</name>
<dbReference type="HOGENOM" id="CLU_000288_6_8_1"/>
<dbReference type="AlphaFoldDB" id="A0A0C3BAN3"/>
<evidence type="ECO:0000313" key="4">
    <source>
        <dbReference type="Proteomes" id="UP000054166"/>
    </source>
</evidence>
<evidence type="ECO:0000313" key="3">
    <source>
        <dbReference type="EMBL" id="KIM83353.1"/>
    </source>
</evidence>
<protein>
    <recommendedName>
        <fullName evidence="2">Nephrocystin 3-like N-terminal domain-containing protein</fullName>
    </recommendedName>
</protein>
<dbReference type="PANTHER" id="PTHR10039">
    <property type="entry name" value="AMELOGENIN"/>
    <property type="match status" value="1"/>
</dbReference>
<feature type="non-terminal residue" evidence="3">
    <location>
        <position position="175"/>
    </location>
</feature>
<reference evidence="3 4" key="1">
    <citation type="submission" date="2014-04" db="EMBL/GenBank/DDBJ databases">
        <authorList>
            <consortium name="DOE Joint Genome Institute"/>
            <person name="Kuo A."/>
            <person name="Tarkka M."/>
            <person name="Buscot F."/>
            <person name="Kohler A."/>
            <person name="Nagy L.G."/>
            <person name="Floudas D."/>
            <person name="Copeland A."/>
            <person name="Barry K.W."/>
            <person name="Cichocki N."/>
            <person name="Veneault-Fourrey C."/>
            <person name="LaButti K."/>
            <person name="Lindquist E.A."/>
            <person name="Lipzen A."/>
            <person name="Lundell T."/>
            <person name="Morin E."/>
            <person name="Murat C."/>
            <person name="Sun H."/>
            <person name="Tunlid A."/>
            <person name="Henrissat B."/>
            <person name="Grigoriev I.V."/>
            <person name="Hibbett D.S."/>
            <person name="Martin F."/>
            <person name="Nordberg H.P."/>
            <person name="Cantor M.N."/>
            <person name="Hua S.X."/>
        </authorList>
    </citation>
    <scope>NUCLEOTIDE SEQUENCE [LARGE SCALE GENOMIC DNA]</scope>
    <source>
        <strain evidence="3 4">F 1598</strain>
    </source>
</reference>
<dbReference type="InterPro" id="IPR056884">
    <property type="entry name" value="NPHP3-like_N"/>
</dbReference>